<dbReference type="InterPro" id="IPR004713">
    <property type="entry name" value="CaH_exchang"/>
</dbReference>
<evidence type="ECO:0000256" key="8">
    <source>
        <dbReference type="ARBA" id="ARBA00022989"/>
    </source>
</evidence>
<feature type="transmembrane region" description="Helical" evidence="11">
    <location>
        <begin position="382"/>
        <end position="400"/>
    </location>
</feature>
<evidence type="ECO:0000256" key="3">
    <source>
        <dbReference type="ARBA" id="ARBA00022448"/>
    </source>
</evidence>
<feature type="compositionally biased region" description="Basic and acidic residues" evidence="12">
    <location>
        <begin position="11"/>
        <end position="20"/>
    </location>
</feature>
<feature type="transmembrane region" description="Helical" evidence="11">
    <location>
        <begin position="307"/>
        <end position="330"/>
    </location>
</feature>
<evidence type="ECO:0000256" key="4">
    <source>
        <dbReference type="ARBA" id="ARBA00022449"/>
    </source>
</evidence>
<dbReference type="PANTHER" id="PTHR31503">
    <property type="entry name" value="VACUOLAR CALCIUM ION TRANSPORTER"/>
    <property type="match status" value="1"/>
</dbReference>
<evidence type="ECO:0000256" key="5">
    <source>
        <dbReference type="ARBA" id="ARBA00022568"/>
    </source>
</evidence>
<feature type="transmembrane region" description="Helical" evidence="11">
    <location>
        <begin position="247"/>
        <end position="267"/>
    </location>
</feature>
<sequence>MLRAHPPDQPSRQERGFGMKEAAVVKEAARRAVREARVQSLQESRSAAAAAAAAIARGGHSHDGPSDIEAPLLGDRQAGHAAEAAANGSAPGLPGSPLDSKAKPDAGSVQGAQQAQQRDAKKLWALVRNTLGLTLRHHDVDERYGGYVERVSAGAMQPAPSWHNLRDGRTTKIVDTFVGLFNGTGLGTGLALRSDSSLLLRHASPGVWAPLSDARAMGNMLTSSYLNILLLCLPIGIWAGLAGKGALMVFSMNFLALIPLALFLGEVTEDLAVRFGDIIGGLLNATFGNVVELLLAIAALHHELYSVVSATLLGSILSNLLLVMGTSFFVGGLKYKEQRFSTMANKVSSSLLFLACIGIMIPSTGRIVYGKHVISKGVMTELSHVIAIVLLAIYIGYLFFQLKTHADCFTEDGDDGSSDEGAALSLSGAFAALTVITIAVAICSEMLTGAIEEVANQLNINEGFLGLIVLPIAGNVTEHLTAVFVAAKNKMDLSIGIALGSSIQVALGILPLTVIASWIMGKTFILDFDQFSIICLAASVILAYFVCSDGTTNWLMGTQLIATYCLIAFIYALKKEPLPPGPVPSPSPVPGPPPASPHHW</sequence>
<evidence type="ECO:0000256" key="1">
    <source>
        <dbReference type="ARBA" id="ARBA00004127"/>
    </source>
</evidence>
<evidence type="ECO:0000256" key="12">
    <source>
        <dbReference type="SAM" id="MobiDB-lite"/>
    </source>
</evidence>
<evidence type="ECO:0000259" key="13">
    <source>
        <dbReference type="Pfam" id="PF01699"/>
    </source>
</evidence>
<evidence type="ECO:0000256" key="2">
    <source>
        <dbReference type="ARBA" id="ARBA00008248"/>
    </source>
</evidence>
<comment type="subcellular location">
    <subcellularLocation>
        <location evidence="1">Endomembrane system</location>
        <topology evidence="1">Multi-pass membrane protein</topology>
    </subcellularLocation>
    <subcellularLocation>
        <location evidence="11">Vacuole membrane</location>
    </subcellularLocation>
</comment>
<dbReference type="InterPro" id="IPR004837">
    <property type="entry name" value="NaCa_Exmemb"/>
</dbReference>
<name>A0A2P6TIR7_CHLSO</name>
<evidence type="ECO:0000256" key="6">
    <source>
        <dbReference type="ARBA" id="ARBA00022692"/>
    </source>
</evidence>
<feature type="domain" description="Sodium/calcium exchanger membrane region" evidence="13">
    <location>
        <begin position="430"/>
        <end position="570"/>
    </location>
</feature>
<feature type="compositionally biased region" description="Low complexity" evidence="12">
    <location>
        <begin position="47"/>
        <end position="56"/>
    </location>
</feature>
<keyword evidence="10 11" id="KW-0472">Membrane</keyword>
<keyword evidence="5 11" id="KW-0109">Calcium transport</keyword>
<feature type="transmembrane region" description="Helical" evidence="11">
    <location>
        <begin position="421"/>
        <end position="443"/>
    </location>
</feature>
<evidence type="ECO:0000256" key="7">
    <source>
        <dbReference type="ARBA" id="ARBA00022837"/>
    </source>
</evidence>
<dbReference type="OrthoDB" id="1699231at2759"/>
<keyword evidence="4 11" id="KW-0050">Antiport</keyword>
<feature type="transmembrane region" description="Helical" evidence="11">
    <location>
        <begin position="554"/>
        <end position="573"/>
    </location>
</feature>
<dbReference type="PANTHER" id="PTHR31503:SF22">
    <property type="entry name" value="VACUOLAR CALCIUM ION TRANSPORTER"/>
    <property type="match status" value="1"/>
</dbReference>
<dbReference type="GO" id="GO:0009705">
    <property type="term" value="C:plant-type vacuole membrane"/>
    <property type="evidence" value="ECO:0007669"/>
    <property type="project" value="TreeGrafter"/>
</dbReference>
<evidence type="ECO:0000313" key="14">
    <source>
        <dbReference type="EMBL" id="PRW39144.1"/>
    </source>
</evidence>
<feature type="transmembrane region" description="Helical" evidence="11">
    <location>
        <begin position="279"/>
        <end position="301"/>
    </location>
</feature>
<comment type="caution">
    <text evidence="14">The sequence shown here is derived from an EMBL/GenBank/DDBJ whole genome shotgun (WGS) entry which is preliminary data.</text>
</comment>
<feature type="region of interest" description="Disordered" evidence="12">
    <location>
        <begin position="39"/>
        <end position="115"/>
    </location>
</feature>
<accession>A0A2P6TIR7</accession>
<keyword evidence="9 11" id="KW-0406">Ion transport</keyword>
<proteinExistence type="inferred from homology"/>
<dbReference type="GO" id="GO:0015369">
    <property type="term" value="F:calcium:proton antiporter activity"/>
    <property type="evidence" value="ECO:0007669"/>
    <property type="project" value="UniProtKB-UniRule"/>
</dbReference>
<dbReference type="AlphaFoldDB" id="A0A2P6TIR7"/>
<feature type="domain" description="Sodium/calcium exchanger membrane region" evidence="13">
    <location>
        <begin position="247"/>
        <end position="402"/>
    </location>
</feature>
<keyword evidence="3 11" id="KW-0813">Transport</keyword>
<keyword evidence="15" id="KW-1185">Reference proteome</keyword>
<comment type="similarity">
    <text evidence="2">Belongs to the Ca(2+):cation antiporter (CaCA) (TC 2.A.19) family. Cation/proton exchanger (CAX) subfamily.</text>
</comment>
<evidence type="ECO:0000256" key="10">
    <source>
        <dbReference type="ARBA" id="ARBA00023136"/>
    </source>
</evidence>
<keyword evidence="7 11" id="KW-0106">Calcium</keyword>
<evidence type="ECO:0000256" key="9">
    <source>
        <dbReference type="ARBA" id="ARBA00023065"/>
    </source>
</evidence>
<dbReference type="GO" id="GO:0006874">
    <property type="term" value="P:intracellular calcium ion homeostasis"/>
    <property type="evidence" value="ECO:0007669"/>
    <property type="project" value="TreeGrafter"/>
</dbReference>
<feature type="transmembrane region" description="Helical" evidence="11">
    <location>
        <begin position="351"/>
        <end position="370"/>
    </location>
</feature>
<keyword evidence="6 11" id="KW-0812">Transmembrane</keyword>
<dbReference type="EMBL" id="LHPG02000014">
    <property type="protein sequence ID" value="PRW39144.1"/>
    <property type="molecule type" value="Genomic_DNA"/>
</dbReference>
<protein>
    <recommendedName>
        <fullName evidence="11">Vacuolar cation/proton exchanger</fullName>
    </recommendedName>
</protein>
<evidence type="ECO:0000313" key="15">
    <source>
        <dbReference type="Proteomes" id="UP000239899"/>
    </source>
</evidence>
<dbReference type="STRING" id="3076.A0A2P6TIR7"/>
<evidence type="ECO:0000256" key="11">
    <source>
        <dbReference type="RuleBase" id="RU365028"/>
    </source>
</evidence>
<dbReference type="Pfam" id="PF01699">
    <property type="entry name" value="Na_Ca_ex"/>
    <property type="match status" value="2"/>
</dbReference>
<feature type="transmembrane region" description="Helical" evidence="11">
    <location>
        <begin position="531"/>
        <end position="547"/>
    </location>
</feature>
<feature type="transmembrane region" description="Helical" evidence="11">
    <location>
        <begin position="463"/>
        <end position="485"/>
    </location>
</feature>
<feature type="transmembrane region" description="Helical" evidence="11">
    <location>
        <begin position="224"/>
        <end position="241"/>
    </location>
</feature>
<dbReference type="Gene3D" id="1.20.1420.30">
    <property type="entry name" value="NCX, central ion-binding region"/>
    <property type="match status" value="1"/>
</dbReference>
<feature type="compositionally biased region" description="Low complexity" evidence="12">
    <location>
        <begin position="74"/>
        <end position="92"/>
    </location>
</feature>
<comment type="function">
    <text evidence="11">Vacuolar cation/proton exchanger (CAX). Translocates Ca(2+) and other metal ions into vacuoles using the proton gradient formed by H(+)-ATPase and H(+)-pyrophosphatase.</text>
</comment>
<keyword evidence="8 11" id="KW-1133">Transmembrane helix</keyword>
<dbReference type="Proteomes" id="UP000239899">
    <property type="component" value="Unassembled WGS sequence"/>
</dbReference>
<keyword evidence="11" id="KW-0926">Vacuole</keyword>
<dbReference type="NCBIfam" id="TIGR00378">
    <property type="entry name" value="cax"/>
    <property type="match status" value="1"/>
</dbReference>
<reference evidence="14 15" key="1">
    <citation type="journal article" date="2018" name="Plant J.">
        <title>Genome sequences of Chlorella sorokiniana UTEX 1602 and Micractinium conductrix SAG 241.80: implications to maltose excretion by a green alga.</title>
        <authorList>
            <person name="Arriola M.B."/>
            <person name="Velmurugan N."/>
            <person name="Zhang Y."/>
            <person name="Plunkett M.H."/>
            <person name="Hondzo H."/>
            <person name="Barney B.M."/>
        </authorList>
    </citation>
    <scope>NUCLEOTIDE SEQUENCE [LARGE SCALE GENOMIC DNA]</scope>
    <source>
        <strain evidence="15">UTEX 1602</strain>
    </source>
</reference>
<dbReference type="GO" id="GO:0012505">
    <property type="term" value="C:endomembrane system"/>
    <property type="evidence" value="ECO:0007669"/>
    <property type="project" value="UniProtKB-SubCell"/>
</dbReference>
<feature type="region of interest" description="Disordered" evidence="12">
    <location>
        <begin position="1"/>
        <end position="20"/>
    </location>
</feature>
<dbReference type="InterPro" id="IPR044880">
    <property type="entry name" value="NCX_ion-bd_dom_sf"/>
</dbReference>
<feature type="transmembrane region" description="Helical" evidence="11">
    <location>
        <begin position="497"/>
        <end position="519"/>
    </location>
</feature>
<gene>
    <name evidence="14" type="ORF">C2E21_7128</name>
</gene>
<dbReference type="InterPro" id="IPR004798">
    <property type="entry name" value="CAX-like"/>
</dbReference>
<organism evidence="14 15">
    <name type="scientific">Chlorella sorokiniana</name>
    <name type="common">Freshwater green alga</name>
    <dbReference type="NCBI Taxonomy" id="3076"/>
    <lineage>
        <taxon>Eukaryota</taxon>
        <taxon>Viridiplantae</taxon>
        <taxon>Chlorophyta</taxon>
        <taxon>core chlorophytes</taxon>
        <taxon>Trebouxiophyceae</taxon>
        <taxon>Chlorellales</taxon>
        <taxon>Chlorellaceae</taxon>
        <taxon>Chlorella clade</taxon>
        <taxon>Chlorella</taxon>
    </lineage>
</organism>